<evidence type="ECO:0000256" key="1">
    <source>
        <dbReference type="SAM" id="MobiDB-lite"/>
    </source>
</evidence>
<feature type="transmembrane region" description="Helical" evidence="2">
    <location>
        <begin position="141"/>
        <end position="159"/>
    </location>
</feature>
<feature type="transmembrane region" description="Helical" evidence="2">
    <location>
        <begin position="171"/>
        <end position="190"/>
    </location>
</feature>
<feature type="transmembrane region" description="Helical" evidence="2">
    <location>
        <begin position="196"/>
        <end position="216"/>
    </location>
</feature>
<dbReference type="SUPFAM" id="SSF81995">
    <property type="entry name" value="beta-sandwich domain of Sec23/24"/>
    <property type="match status" value="1"/>
</dbReference>
<dbReference type="EMBL" id="NNSR01000073">
    <property type="protein sequence ID" value="PKD26952.1"/>
    <property type="molecule type" value="Genomic_DNA"/>
</dbReference>
<feature type="region of interest" description="Disordered" evidence="1">
    <location>
        <begin position="28"/>
        <end position="48"/>
    </location>
</feature>
<keyword evidence="2" id="KW-0812">Transmembrane</keyword>
<name>A0A2N0UIZ5_9FIRM</name>
<proteinExistence type="predicted"/>
<feature type="domain" description="Zinc-ribbon" evidence="3">
    <location>
        <begin position="2"/>
        <end position="24"/>
    </location>
</feature>
<evidence type="ECO:0000256" key="2">
    <source>
        <dbReference type="SAM" id="Phobius"/>
    </source>
</evidence>
<evidence type="ECO:0000313" key="4">
    <source>
        <dbReference type="EMBL" id="PKD26952.1"/>
    </source>
</evidence>
<evidence type="ECO:0000313" key="5">
    <source>
        <dbReference type="Proteomes" id="UP000233425"/>
    </source>
</evidence>
<dbReference type="Pfam" id="PF13240">
    <property type="entry name" value="Zn_Ribbon_1"/>
    <property type="match status" value="1"/>
</dbReference>
<keyword evidence="5" id="KW-1185">Reference proteome</keyword>
<feature type="compositionally biased region" description="Low complexity" evidence="1">
    <location>
        <begin position="37"/>
        <end position="48"/>
    </location>
</feature>
<keyword evidence="2" id="KW-1133">Transmembrane helix</keyword>
<gene>
    <name evidence="4" type="ORF">RBATCC27255_01818</name>
</gene>
<dbReference type="InterPro" id="IPR026870">
    <property type="entry name" value="Zinc_ribbon_dom"/>
</dbReference>
<sequence>MFCPNCGNQCPDGTKFCQSCGTPLINNQQQNTQPDFNNQQANYQQPNQQYQQPNYNQYQQPNQYRQPMYNQPYQQYPQYPDKFNGHQMGWYKFLIYFALFAGAFFNVCYAVLYMTGSIYETEQIDPLTVYSLYPGVKAVDIVYGILLLVLAVFMIVTRFQLSGLKKNGPKMVVALYGLNIAIAIIYAILISCTTDYMAFDASTVGQCVIPIVMAIVNKVYFDRRKDIFVN</sequence>
<accession>A0A2N0UIZ5</accession>
<comment type="caution">
    <text evidence="4">The sequence shown here is derived from an EMBL/GenBank/DDBJ whole genome shotgun (WGS) entry which is preliminary data.</text>
</comment>
<feature type="transmembrane region" description="Helical" evidence="2">
    <location>
        <begin position="93"/>
        <end position="112"/>
    </location>
</feature>
<evidence type="ECO:0000259" key="3">
    <source>
        <dbReference type="Pfam" id="PF13240"/>
    </source>
</evidence>
<protein>
    <submittedName>
        <fullName evidence="4">Putative membrane protein</fullName>
    </submittedName>
</protein>
<reference evidence="4" key="1">
    <citation type="journal article" date="2018" name="Environ. Microbiol.">
        <title>Sporulation capability and amylosome conservation among diverse human colonic and rumen isolates of the keystone starch-degrader Ruminococcus bromii.</title>
        <authorList>
            <person name="Mukhopadhya I."/>
            <person name="Morais S."/>
            <person name="Laverde-Gomez J."/>
            <person name="Sheridan P.O."/>
            <person name="Walker A.W."/>
            <person name="Kelly W."/>
            <person name="Klieve A.V."/>
            <person name="Ouwerkerk D."/>
            <person name="Duncan S.H."/>
            <person name="Louis P."/>
            <person name="Koropatkin N."/>
            <person name="Cockburn D."/>
            <person name="Kibler R."/>
            <person name="Cooper P.J."/>
            <person name="Sandoval C."/>
            <person name="Crost E."/>
            <person name="Juge N."/>
            <person name="Bayer E.A."/>
            <person name="Flint H.J."/>
        </authorList>
    </citation>
    <scope>NUCLEOTIDE SEQUENCE [LARGE SCALE GENOMIC DNA]</scope>
    <source>
        <strain evidence="4">ATCC 27255</strain>
    </source>
</reference>
<dbReference type="AlphaFoldDB" id="A0A2N0UIZ5"/>
<organism evidence="4 5">
    <name type="scientific">Ruminococcus bromii</name>
    <dbReference type="NCBI Taxonomy" id="40518"/>
    <lineage>
        <taxon>Bacteria</taxon>
        <taxon>Bacillati</taxon>
        <taxon>Bacillota</taxon>
        <taxon>Clostridia</taxon>
        <taxon>Eubacteriales</taxon>
        <taxon>Oscillospiraceae</taxon>
        <taxon>Ruminococcus</taxon>
    </lineage>
</organism>
<dbReference type="Proteomes" id="UP000233425">
    <property type="component" value="Unassembled WGS sequence"/>
</dbReference>
<dbReference type="RefSeq" id="WP_101029732.1">
    <property type="nucleotide sequence ID" value="NZ_CABMMZ010000073.1"/>
</dbReference>
<keyword evidence="2" id="KW-0472">Membrane</keyword>